<dbReference type="PANTHER" id="PTHR30050">
    <property type="entry name" value="CHROMOSOMAL REPLICATION INITIATOR PROTEIN DNAA"/>
    <property type="match status" value="1"/>
</dbReference>
<name>A0ABW4EIZ1_9RHOB</name>
<dbReference type="InterPro" id="IPR027417">
    <property type="entry name" value="P-loop_NTPase"/>
</dbReference>
<evidence type="ECO:0000313" key="2">
    <source>
        <dbReference type="Proteomes" id="UP001597186"/>
    </source>
</evidence>
<dbReference type="Gene3D" id="3.40.50.300">
    <property type="entry name" value="P-loop containing nucleotide triphosphate hydrolases"/>
    <property type="match status" value="2"/>
</dbReference>
<dbReference type="Proteomes" id="UP001597186">
    <property type="component" value="Unassembled WGS sequence"/>
</dbReference>
<keyword evidence="2" id="KW-1185">Reference proteome</keyword>
<accession>A0ABW4EIZ1</accession>
<protein>
    <submittedName>
        <fullName evidence="1">Chromosomal replication initiator DnaA</fullName>
    </submittedName>
</protein>
<dbReference type="Gene3D" id="1.10.8.60">
    <property type="match status" value="1"/>
</dbReference>
<comment type="caution">
    <text evidence="1">The sequence shown here is derived from an EMBL/GenBank/DDBJ whole genome shotgun (WGS) entry which is preliminary data.</text>
</comment>
<proteinExistence type="predicted"/>
<gene>
    <name evidence="1" type="ORF">ACFTOW_14465</name>
</gene>
<reference evidence="2" key="1">
    <citation type="journal article" date="2019" name="Int. J. Syst. Evol. Microbiol.">
        <title>The Global Catalogue of Microorganisms (GCM) 10K type strain sequencing project: providing services to taxonomists for standard genome sequencing and annotation.</title>
        <authorList>
            <consortium name="The Broad Institute Genomics Platform"/>
            <consortium name="The Broad Institute Genome Sequencing Center for Infectious Disease"/>
            <person name="Wu L."/>
            <person name="Ma J."/>
        </authorList>
    </citation>
    <scope>NUCLEOTIDE SEQUENCE [LARGE SCALE GENOMIC DNA]</scope>
    <source>
        <strain evidence="2">CGMCC 1.12477</strain>
    </source>
</reference>
<dbReference type="EMBL" id="JBHUDD010000131">
    <property type="protein sequence ID" value="MFD1510591.1"/>
    <property type="molecule type" value="Genomic_DNA"/>
</dbReference>
<dbReference type="SUPFAM" id="SSF52540">
    <property type="entry name" value="P-loop containing nucleoside triphosphate hydrolases"/>
    <property type="match status" value="1"/>
</dbReference>
<dbReference type="PANTHER" id="PTHR30050:SF5">
    <property type="entry name" value="DNAA REGULATORY INACTIVATOR HDA"/>
    <property type="match status" value="1"/>
</dbReference>
<organism evidence="1 2">
    <name type="scientific">Lacimonas salitolerans</name>
    <dbReference type="NCBI Taxonomy" id="1323750"/>
    <lineage>
        <taxon>Bacteria</taxon>
        <taxon>Pseudomonadati</taxon>
        <taxon>Pseudomonadota</taxon>
        <taxon>Alphaproteobacteria</taxon>
        <taxon>Rhodobacterales</taxon>
        <taxon>Paracoccaceae</taxon>
        <taxon>Lacimonas</taxon>
    </lineage>
</organism>
<evidence type="ECO:0000313" key="1">
    <source>
        <dbReference type="EMBL" id="MFD1510591.1"/>
    </source>
</evidence>
<sequence length="233" mass="25099">MERQLGFDLPVRIARGRSDFFVSPANAMAVALIDNWRDWPGRKLLLTGPTASGKTHLAHVWAAASDAAIVAAQGLAGADIPALATSSIAVEDAHEIARDPAAQDALFHLHNLCLAEGHSLLITAPTAPRHWGLTLPDLASRMQGTPAVSLAEPDDELLGAVLMKLFADRQLVPTPDTLPYLVRWMTRSFQAARDVVAEMDDRALAQGRPLNRGLAREVLADWSQPDLLDKSGV</sequence>
<dbReference type="RefSeq" id="WP_379916909.1">
    <property type="nucleotide sequence ID" value="NZ_JBHUDD010000131.1"/>
</dbReference>